<dbReference type="InterPro" id="IPR045058">
    <property type="entry name" value="GIMA/IAN/Toc"/>
</dbReference>
<dbReference type="InterPro" id="IPR027417">
    <property type="entry name" value="P-loop_NTPase"/>
</dbReference>
<evidence type="ECO:0000313" key="8">
    <source>
        <dbReference type="Proteomes" id="UP000694389"/>
    </source>
</evidence>
<keyword evidence="5" id="KW-0812">Transmembrane</keyword>
<comment type="similarity">
    <text evidence="1">Belongs to the TRAFAC class TrmE-Era-EngA-EngB-Septin-like GTPase superfamily. AIG1/Toc34/Toc159-like paraseptin GTPase family. IAN subfamily.</text>
</comment>
<evidence type="ECO:0000256" key="2">
    <source>
        <dbReference type="ARBA" id="ARBA00022741"/>
    </source>
</evidence>
<dbReference type="AlphaFoldDB" id="A0A8C4IYY2"/>
<keyword evidence="8" id="KW-1185">Reference proteome</keyword>
<feature type="domain" description="AIG1-type G" evidence="6">
    <location>
        <begin position="132"/>
        <end position="244"/>
    </location>
</feature>
<feature type="transmembrane region" description="Helical" evidence="5">
    <location>
        <begin position="21"/>
        <end position="40"/>
    </location>
</feature>
<evidence type="ECO:0000259" key="6">
    <source>
        <dbReference type="Pfam" id="PF04548"/>
    </source>
</evidence>
<evidence type="ECO:0000256" key="1">
    <source>
        <dbReference type="ARBA" id="ARBA00008535"/>
    </source>
</evidence>
<evidence type="ECO:0000313" key="7">
    <source>
        <dbReference type="Ensembl" id="ENSDLAP00005062909.2"/>
    </source>
</evidence>
<keyword evidence="3" id="KW-0342">GTP-binding</keyword>
<evidence type="ECO:0000256" key="4">
    <source>
        <dbReference type="SAM" id="Coils"/>
    </source>
</evidence>
<dbReference type="GeneTree" id="ENSGT01140000282522"/>
<sequence>RNMVMAMVRVQRGFTCHREGHSHSLGIYIVMCCSFLFTIYGGKRPEIVCHPLASSCLPSALQVSLGLCFFLSIRLVLLGRTGSGKSSTANSILARKVFNSKISSSSVTQHCRRACGEFRGRHLTILDTPGLFTQEEKAALRQIKQAMGSHALSFSVVVFTHGDLLEEGQSVKHCLIDECKDLAQLVAGCGGRYCVFNNQSSKNKEQVSELLALVDTIMLENGGICYGSKMLQKAEEDLAQELQEERKLLDEKEELLKKKQEAAIKESYEKDLEIVQQKSKREMEELQKKQQLEKEKEQKLARDREEAFRLRMEENEKKEKERKIQEMLRIKYCLSAI</sequence>
<dbReference type="GO" id="GO:0005525">
    <property type="term" value="F:GTP binding"/>
    <property type="evidence" value="ECO:0007669"/>
    <property type="project" value="UniProtKB-KW"/>
</dbReference>
<protein>
    <recommendedName>
        <fullName evidence="6">AIG1-type G domain-containing protein</fullName>
    </recommendedName>
</protein>
<keyword evidence="5" id="KW-0472">Membrane</keyword>
<dbReference type="Gene3D" id="3.40.50.300">
    <property type="entry name" value="P-loop containing nucleotide triphosphate hydrolases"/>
    <property type="match status" value="2"/>
</dbReference>
<dbReference type="SUPFAM" id="SSF52540">
    <property type="entry name" value="P-loop containing nucleoside triphosphate hydrolases"/>
    <property type="match status" value="1"/>
</dbReference>
<dbReference type="Ensembl" id="ENSDLAT00005066557.2">
    <property type="protein sequence ID" value="ENSDLAP00005062909.2"/>
    <property type="gene ID" value="ENSDLAG00005026191.2"/>
</dbReference>
<keyword evidence="5" id="KW-1133">Transmembrane helix</keyword>
<evidence type="ECO:0000256" key="3">
    <source>
        <dbReference type="ARBA" id="ARBA00023134"/>
    </source>
</evidence>
<evidence type="ECO:0000256" key="5">
    <source>
        <dbReference type="SAM" id="Phobius"/>
    </source>
</evidence>
<reference evidence="7" key="1">
    <citation type="submission" date="2025-08" db="UniProtKB">
        <authorList>
            <consortium name="Ensembl"/>
        </authorList>
    </citation>
    <scope>IDENTIFICATION</scope>
</reference>
<dbReference type="PANTHER" id="PTHR10903:SF188">
    <property type="entry name" value="GTPASE IMAP FAMILY MEMBER 2-LIKE-RELATED"/>
    <property type="match status" value="1"/>
</dbReference>
<dbReference type="InterPro" id="IPR006703">
    <property type="entry name" value="G_AIG1"/>
</dbReference>
<dbReference type="PANTHER" id="PTHR10903">
    <property type="entry name" value="GTPASE, IMAP FAMILY MEMBER-RELATED"/>
    <property type="match status" value="1"/>
</dbReference>
<name>A0A8C4IYY2_DICLA</name>
<accession>A0A8C4IYY2</accession>
<dbReference type="Pfam" id="PF04548">
    <property type="entry name" value="AIG1"/>
    <property type="match status" value="1"/>
</dbReference>
<feature type="coiled-coil region" evidence="4">
    <location>
        <begin position="228"/>
        <end position="330"/>
    </location>
</feature>
<organism evidence="7 8">
    <name type="scientific">Dicentrarchus labrax</name>
    <name type="common">European seabass</name>
    <name type="synonym">Morone labrax</name>
    <dbReference type="NCBI Taxonomy" id="13489"/>
    <lineage>
        <taxon>Eukaryota</taxon>
        <taxon>Metazoa</taxon>
        <taxon>Chordata</taxon>
        <taxon>Craniata</taxon>
        <taxon>Vertebrata</taxon>
        <taxon>Euteleostomi</taxon>
        <taxon>Actinopterygii</taxon>
        <taxon>Neopterygii</taxon>
        <taxon>Teleostei</taxon>
        <taxon>Neoteleostei</taxon>
        <taxon>Acanthomorphata</taxon>
        <taxon>Eupercaria</taxon>
        <taxon>Moronidae</taxon>
        <taxon>Dicentrarchus</taxon>
    </lineage>
</organism>
<keyword evidence="2" id="KW-0547">Nucleotide-binding</keyword>
<proteinExistence type="inferred from homology"/>
<keyword evidence="4" id="KW-0175">Coiled coil</keyword>
<reference evidence="7" key="2">
    <citation type="submission" date="2025-09" db="UniProtKB">
        <authorList>
            <consortium name="Ensembl"/>
        </authorList>
    </citation>
    <scope>IDENTIFICATION</scope>
</reference>
<dbReference type="Proteomes" id="UP000694389">
    <property type="component" value="Unassembled WGS sequence"/>
</dbReference>